<evidence type="ECO:0000313" key="3">
    <source>
        <dbReference type="Ensembl" id="ENSCMUP00000033873.1"/>
    </source>
</evidence>
<organism evidence="3 4">
    <name type="scientific">Corvus moneduloides</name>
    <name type="common">New Caledonian crow</name>
    <dbReference type="NCBI Taxonomy" id="1196302"/>
    <lineage>
        <taxon>Eukaryota</taxon>
        <taxon>Metazoa</taxon>
        <taxon>Chordata</taxon>
        <taxon>Craniata</taxon>
        <taxon>Vertebrata</taxon>
        <taxon>Euteleostomi</taxon>
        <taxon>Archelosauria</taxon>
        <taxon>Archosauria</taxon>
        <taxon>Dinosauria</taxon>
        <taxon>Saurischia</taxon>
        <taxon>Theropoda</taxon>
        <taxon>Coelurosauria</taxon>
        <taxon>Aves</taxon>
        <taxon>Neognathae</taxon>
        <taxon>Neoaves</taxon>
        <taxon>Telluraves</taxon>
        <taxon>Australaves</taxon>
        <taxon>Passeriformes</taxon>
        <taxon>Corvoidea</taxon>
        <taxon>Corvidae</taxon>
        <taxon>Corvus</taxon>
    </lineage>
</organism>
<dbReference type="InterPro" id="IPR036179">
    <property type="entry name" value="Ig-like_dom_sf"/>
</dbReference>
<evidence type="ECO:0000313" key="4">
    <source>
        <dbReference type="Proteomes" id="UP000694553"/>
    </source>
</evidence>
<reference evidence="3" key="3">
    <citation type="submission" date="2025-09" db="UniProtKB">
        <authorList>
            <consortium name="Ensembl"/>
        </authorList>
    </citation>
    <scope>IDENTIFICATION</scope>
</reference>
<reference evidence="4" key="1">
    <citation type="submission" date="2019-10" db="EMBL/GenBank/DDBJ databases">
        <title>Corvus moneduloides (New Caledonian crow) genome, bCorMon1, primary haplotype.</title>
        <authorList>
            <person name="Rutz C."/>
            <person name="Fungtammasan C."/>
            <person name="Mountcastle J."/>
            <person name="Formenti G."/>
            <person name="Chow W."/>
            <person name="Howe K."/>
            <person name="Steele M.P."/>
            <person name="Fernandes J."/>
            <person name="Gilbert M.T.P."/>
            <person name="Fedrigo O."/>
            <person name="Jarvis E.D."/>
            <person name="Gemmell N."/>
        </authorList>
    </citation>
    <scope>NUCLEOTIDE SEQUENCE [LARGE SCALE GENOMIC DNA]</scope>
</reference>
<feature type="compositionally biased region" description="Low complexity" evidence="1">
    <location>
        <begin position="162"/>
        <end position="184"/>
    </location>
</feature>
<feature type="region of interest" description="Disordered" evidence="1">
    <location>
        <begin position="162"/>
        <end position="207"/>
    </location>
</feature>
<sequence length="239" mass="25463">MNPFLPNLPLLLLQFLSHSFIRSFLHPPAHSLQSIPFPHSNLPFCSLTLLLNIPHTMSKQPLSLKLSLHTLLSEKSSLSSDLSSSWYRHLPGRGPELLAVTVKESKELPDIAGGLWVSADRRSSALWLRRPRRGDAAVYYCARGDTGRGAGAAAGAARGQQGALPLGRRASGGSAAPSCAASPRTPRPTQPLHGRRTHGSHSLPPALTHSMFAGSLAEVTGKSPSLSLGKSLCLVLERG</sequence>
<feature type="chain" id="PRO_5044348273" evidence="2">
    <location>
        <begin position="24"/>
        <end position="239"/>
    </location>
</feature>
<dbReference type="Proteomes" id="UP000694553">
    <property type="component" value="Unassembled WGS sequence"/>
</dbReference>
<accession>A0A8U7NJ52</accession>
<dbReference type="Gene3D" id="2.60.40.10">
    <property type="entry name" value="Immunoglobulins"/>
    <property type="match status" value="1"/>
</dbReference>
<evidence type="ECO:0000256" key="2">
    <source>
        <dbReference type="SAM" id="SignalP"/>
    </source>
</evidence>
<reference evidence="3" key="2">
    <citation type="submission" date="2025-08" db="UniProtKB">
        <authorList>
            <consortium name="Ensembl"/>
        </authorList>
    </citation>
    <scope>IDENTIFICATION</scope>
</reference>
<protein>
    <submittedName>
        <fullName evidence="3">Uncharacterized protein</fullName>
    </submittedName>
</protein>
<dbReference type="AlphaFoldDB" id="A0A8U7NJ52"/>
<dbReference type="InterPro" id="IPR013783">
    <property type="entry name" value="Ig-like_fold"/>
</dbReference>
<dbReference type="SUPFAM" id="SSF48726">
    <property type="entry name" value="Immunoglobulin"/>
    <property type="match status" value="1"/>
</dbReference>
<name>A0A8U7NJ52_CORMO</name>
<dbReference type="Ensembl" id="ENSCMUT00000038293.1">
    <property type="protein sequence ID" value="ENSCMUP00000033873.1"/>
    <property type="gene ID" value="ENSCMUG00000017097.1"/>
</dbReference>
<evidence type="ECO:0000256" key="1">
    <source>
        <dbReference type="SAM" id="MobiDB-lite"/>
    </source>
</evidence>
<keyword evidence="4" id="KW-1185">Reference proteome</keyword>
<keyword evidence="2" id="KW-0732">Signal</keyword>
<feature type="signal peptide" evidence="2">
    <location>
        <begin position="1"/>
        <end position="23"/>
    </location>
</feature>
<proteinExistence type="predicted"/>